<evidence type="ECO:0000259" key="7">
    <source>
        <dbReference type="Pfam" id="PF03775"/>
    </source>
</evidence>
<keyword evidence="2 6" id="KW-0132">Cell division</keyword>
<dbReference type="Pfam" id="PF03775">
    <property type="entry name" value="MinC_C"/>
    <property type="match status" value="1"/>
</dbReference>
<evidence type="ECO:0000256" key="2">
    <source>
        <dbReference type="ARBA" id="ARBA00022618"/>
    </source>
</evidence>
<name>A0ABV8CPV2_9GAMM</name>
<comment type="subunit">
    <text evidence="6">Interacts with MinD and FtsZ.</text>
</comment>
<comment type="similarity">
    <text evidence="1 6">Belongs to the MinC family.</text>
</comment>
<dbReference type="NCBIfam" id="TIGR01222">
    <property type="entry name" value="minC"/>
    <property type="match status" value="1"/>
</dbReference>
<dbReference type="PANTHER" id="PTHR34108">
    <property type="entry name" value="SEPTUM SITE-DETERMINING PROTEIN MINC"/>
    <property type="match status" value="1"/>
</dbReference>
<feature type="domain" description="Septum formation inhibitor MinC C-terminal" evidence="7">
    <location>
        <begin position="129"/>
        <end position="228"/>
    </location>
</feature>
<dbReference type="SUPFAM" id="SSF63848">
    <property type="entry name" value="Cell-division inhibitor MinC, C-terminal domain"/>
    <property type="match status" value="1"/>
</dbReference>
<evidence type="ECO:0000313" key="9">
    <source>
        <dbReference type="EMBL" id="MFC3914114.1"/>
    </source>
</evidence>
<keyword evidence="3 6" id="KW-0717">Septation</keyword>
<dbReference type="InterPro" id="IPR016098">
    <property type="entry name" value="CAP/MinC_C"/>
</dbReference>
<organism evidence="9 10">
    <name type="scientific">Pseudaeromonas sharmana</name>
    <dbReference type="NCBI Taxonomy" id="328412"/>
    <lineage>
        <taxon>Bacteria</taxon>
        <taxon>Pseudomonadati</taxon>
        <taxon>Pseudomonadota</taxon>
        <taxon>Gammaproteobacteria</taxon>
        <taxon>Aeromonadales</taxon>
        <taxon>Aeromonadaceae</taxon>
        <taxon>Pseudaeromonas</taxon>
    </lineage>
</organism>
<dbReference type="RefSeq" id="WP_377152657.1">
    <property type="nucleotide sequence ID" value="NZ_JBHSAF010000014.1"/>
</dbReference>
<gene>
    <name evidence="6 9" type="primary">minC</name>
    <name evidence="9" type="ORF">ACFOSS_11620</name>
</gene>
<proteinExistence type="inferred from homology"/>
<dbReference type="PANTHER" id="PTHR34108:SF1">
    <property type="entry name" value="SEPTUM SITE-DETERMINING PROTEIN MINC"/>
    <property type="match status" value="1"/>
</dbReference>
<evidence type="ECO:0000256" key="4">
    <source>
        <dbReference type="ARBA" id="ARBA00023306"/>
    </source>
</evidence>
<comment type="caution">
    <text evidence="9">The sequence shown here is derived from an EMBL/GenBank/DDBJ whole genome shotgun (WGS) entry which is preliminary data.</text>
</comment>
<comment type="function">
    <text evidence="5 6">Cell division inhibitor that blocks the formation of polar Z ring septums. Rapidly oscillates between the poles of the cell to destabilize FtsZ filaments that have formed before they mature into polar Z rings. Prevents FtsZ polymerization.</text>
</comment>
<dbReference type="EMBL" id="JBHSAF010000014">
    <property type="protein sequence ID" value="MFC3914114.1"/>
    <property type="molecule type" value="Genomic_DNA"/>
</dbReference>
<reference evidence="10" key="1">
    <citation type="journal article" date="2019" name="Int. J. Syst. Evol. Microbiol.">
        <title>The Global Catalogue of Microorganisms (GCM) 10K type strain sequencing project: providing services to taxonomists for standard genome sequencing and annotation.</title>
        <authorList>
            <consortium name="The Broad Institute Genomics Platform"/>
            <consortium name="The Broad Institute Genome Sequencing Center for Infectious Disease"/>
            <person name="Wu L."/>
            <person name="Ma J."/>
        </authorList>
    </citation>
    <scope>NUCLEOTIDE SEQUENCE [LARGE SCALE GENOMIC DNA]</scope>
    <source>
        <strain evidence="10">CCUG 54939</strain>
    </source>
</reference>
<protein>
    <recommendedName>
        <fullName evidence="6">Probable septum site-determining protein MinC</fullName>
    </recommendedName>
</protein>
<evidence type="ECO:0000256" key="6">
    <source>
        <dbReference type="HAMAP-Rule" id="MF_00267"/>
    </source>
</evidence>
<keyword evidence="4 6" id="KW-0131">Cell cycle</keyword>
<dbReference type="Gene3D" id="3.30.70.260">
    <property type="match status" value="1"/>
</dbReference>
<feature type="domain" description="Septum formation inhibitor MinC N-terminal" evidence="8">
    <location>
        <begin position="6"/>
        <end position="70"/>
    </location>
</feature>
<dbReference type="Gene3D" id="2.160.20.70">
    <property type="match status" value="1"/>
</dbReference>
<sequence>MADNGIELKGSTFTLSVLHLADDDLGQITDLLEAKVAQAPQFFNFAPLVVNVEKLDVVPDFELLKELIEREDFVLVGVTGARHDDIKVAAKAAGLAVMTSGKPVIEQEAPKAEVPPQAPTLGLTPTRVHQGNVRSGQQIYAAGGSLVILGSVGNGAEVIADDSIHIYGSLRGRALAGARGNQQARIYCQQLDPELVSIAGTYQLSDALPTEMVDHEVHIRLEQDKLIFEKLQF</sequence>
<accession>A0ABV8CPV2</accession>
<dbReference type="Pfam" id="PF05209">
    <property type="entry name" value="MinC_N"/>
    <property type="match status" value="1"/>
</dbReference>
<dbReference type="InterPro" id="IPR013033">
    <property type="entry name" value="MinC"/>
</dbReference>
<dbReference type="InterPro" id="IPR036145">
    <property type="entry name" value="MinC_C_sf"/>
</dbReference>
<dbReference type="HAMAP" id="MF_00267">
    <property type="entry name" value="MinC"/>
    <property type="match status" value="1"/>
</dbReference>
<dbReference type="InterPro" id="IPR005526">
    <property type="entry name" value="Septum_form_inhib_MinC_C"/>
</dbReference>
<dbReference type="Proteomes" id="UP001595692">
    <property type="component" value="Unassembled WGS sequence"/>
</dbReference>
<evidence type="ECO:0000313" key="10">
    <source>
        <dbReference type="Proteomes" id="UP001595692"/>
    </source>
</evidence>
<evidence type="ECO:0000256" key="1">
    <source>
        <dbReference type="ARBA" id="ARBA00006291"/>
    </source>
</evidence>
<evidence type="ECO:0000256" key="5">
    <source>
        <dbReference type="ARBA" id="ARBA00025606"/>
    </source>
</evidence>
<evidence type="ECO:0000256" key="3">
    <source>
        <dbReference type="ARBA" id="ARBA00023210"/>
    </source>
</evidence>
<dbReference type="InterPro" id="IPR007874">
    <property type="entry name" value="MinC_N"/>
</dbReference>
<keyword evidence="10" id="KW-1185">Reference proteome</keyword>
<evidence type="ECO:0000259" key="8">
    <source>
        <dbReference type="Pfam" id="PF05209"/>
    </source>
</evidence>